<reference evidence="3" key="3">
    <citation type="journal article" date="2022" name="bioRxiv">
        <title>A global pangenome for the wheat fungal pathogen Pyrenophora tritici-repentis and prediction of effector protein structural homology.</title>
        <authorList>
            <person name="Moolhuijzen P."/>
            <person name="See P.T."/>
            <person name="Shi G."/>
            <person name="Powell H.R."/>
            <person name="Cockram J."/>
            <person name="Jorgensen L.N."/>
            <person name="Benslimane H."/>
            <person name="Strelkov S.E."/>
            <person name="Turner J."/>
            <person name="Liu Z."/>
            <person name="Moffat C.S."/>
        </authorList>
    </citation>
    <scope>NUCLEOTIDE SEQUENCE</scope>
    <source>
        <strain evidence="3">86-124</strain>
    </source>
</reference>
<protein>
    <submittedName>
        <fullName evidence="2">Skp1 domain containing protein</fullName>
    </submittedName>
</protein>
<dbReference type="AlphaFoldDB" id="A0A2W1CXP6"/>
<feature type="compositionally biased region" description="Polar residues" evidence="1">
    <location>
        <begin position="1"/>
        <end position="12"/>
    </location>
</feature>
<comment type="caution">
    <text evidence="2">The sequence shown here is derived from an EMBL/GenBank/DDBJ whole genome shotgun (WGS) entry which is preliminary data.</text>
</comment>
<dbReference type="Proteomes" id="UP000249757">
    <property type="component" value="Unassembled WGS sequence"/>
</dbReference>
<dbReference type="Proteomes" id="UP000245464">
    <property type="component" value="Chromosome 10"/>
</dbReference>
<organism evidence="2 4">
    <name type="scientific">Pyrenophora tritici-repentis</name>
    <dbReference type="NCBI Taxonomy" id="45151"/>
    <lineage>
        <taxon>Eukaryota</taxon>
        <taxon>Fungi</taxon>
        <taxon>Dikarya</taxon>
        <taxon>Ascomycota</taxon>
        <taxon>Pezizomycotina</taxon>
        <taxon>Dothideomycetes</taxon>
        <taxon>Pleosporomycetidae</taxon>
        <taxon>Pleosporales</taxon>
        <taxon>Pleosporineae</taxon>
        <taxon>Pleosporaceae</taxon>
        <taxon>Pyrenophora</taxon>
    </lineage>
</organism>
<gene>
    <name evidence="3" type="ORF">Ptr86124_011433</name>
    <name evidence="2" type="ORF">PtrM4_051670</name>
</gene>
<evidence type="ECO:0000313" key="2">
    <source>
        <dbReference type="EMBL" id="KAF7565733.1"/>
    </source>
</evidence>
<accession>A0A2W1CXP6</accession>
<proteinExistence type="predicted"/>
<evidence type="ECO:0000256" key="1">
    <source>
        <dbReference type="SAM" id="MobiDB-lite"/>
    </source>
</evidence>
<reference evidence="3" key="2">
    <citation type="submission" date="2021-05" db="EMBL/GenBank/DDBJ databases">
        <authorList>
            <person name="Moolhuijzen P.M."/>
            <person name="Moffat C.S."/>
        </authorList>
    </citation>
    <scope>NUCLEOTIDE SEQUENCE</scope>
    <source>
        <strain evidence="3">86-124</strain>
    </source>
</reference>
<dbReference type="EMBL" id="NRDI02000019">
    <property type="protein sequence ID" value="KAI1509847.1"/>
    <property type="molecule type" value="Genomic_DNA"/>
</dbReference>
<dbReference type="OrthoDB" id="3818302at2759"/>
<dbReference type="EMBL" id="NQIK02000010">
    <property type="protein sequence ID" value="KAF7565733.1"/>
    <property type="molecule type" value="Genomic_DNA"/>
</dbReference>
<keyword evidence="5" id="KW-1185">Reference proteome</keyword>
<name>A0A2W1CXP6_9PLEO</name>
<evidence type="ECO:0000313" key="4">
    <source>
        <dbReference type="Proteomes" id="UP000245464"/>
    </source>
</evidence>
<feature type="compositionally biased region" description="Basic and acidic residues" evidence="1">
    <location>
        <begin position="18"/>
        <end position="32"/>
    </location>
</feature>
<evidence type="ECO:0000313" key="3">
    <source>
        <dbReference type="EMBL" id="KAI1509847.1"/>
    </source>
</evidence>
<reference evidence="5" key="4">
    <citation type="journal article" date="2022" name="Microb. Genom.">
        <title>A global pangenome for the wheat fungal pathogen Pyrenophora tritici-repentis and prediction of effector protein structural homology.</title>
        <authorList>
            <person name="Moolhuijzen P.M."/>
            <person name="See P.T."/>
            <person name="Shi G."/>
            <person name="Powell H.R."/>
            <person name="Cockram J."/>
            <person name="Jorgensen L.N."/>
            <person name="Benslimane H."/>
            <person name="Strelkov S.E."/>
            <person name="Turner J."/>
            <person name="Liu Z."/>
            <person name="Moffat C.S."/>
        </authorList>
    </citation>
    <scope>NUCLEOTIDE SEQUENCE [LARGE SCALE GENOMIC DNA]</scope>
</reference>
<reference evidence="2" key="1">
    <citation type="journal article" date="2018" name="BMC Genomics">
        <title>Comparative genomics of the wheat fungal pathogen Pyrenophora tritici-repentis reveals chromosomal variations and genome plasticity.</title>
        <authorList>
            <person name="Moolhuijzen P."/>
            <person name="See P.T."/>
            <person name="Hane J.K."/>
            <person name="Shi G."/>
            <person name="Liu Z."/>
            <person name="Oliver R.P."/>
            <person name="Moffat C.S."/>
        </authorList>
    </citation>
    <scope>NUCLEOTIDE SEQUENCE [LARGE SCALE GENOMIC DNA]</scope>
    <source>
        <strain evidence="2">M4</strain>
    </source>
</reference>
<evidence type="ECO:0000313" key="5">
    <source>
        <dbReference type="Proteomes" id="UP000249757"/>
    </source>
</evidence>
<feature type="region of interest" description="Disordered" evidence="1">
    <location>
        <begin position="1"/>
        <end position="33"/>
    </location>
</feature>
<sequence>MSIDSSNPQLTTGPLVHEGQRRKAGAGDKELYGENSGDYVSSIAVDDADDDMEDVQLNGRSLVITSTRQHQESASFSIIYQRGYHEEGARVVRTPPQRKIKDRGGVETTLGLIKNLKIPSPTTTPPPTDKDILFHAYLIHLVPSEMWNNGSGKESERFLAALWSYRH</sequence>